<reference evidence="1 2" key="1">
    <citation type="submission" date="2019-08" db="EMBL/GenBank/DDBJ databases">
        <authorList>
            <person name="Peeters C."/>
        </authorList>
    </citation>
    <scope>NUCLEOTIDE SEQUENCE [LARGE SCALE GENOMIC DNA]</scope>
    <source>
        <strain evidence="1 2">LMG 31121</strain>
    </source>
</reference>
<dbReference type="RefSeq" id="WP_191631774.1">
    <property type="nucleotide sequence ID" value="NZ_CABPSR010000027.1"/>
</dbReference>
<proteinExistence type="predicted"/>
<gene>
    <name evidence="1" type="ORF">PSP31121_05254</name>
</gene>
<sequence length="51" mass="5449">MSEVIVSEVTLSDEISKFFIPTADALVSWAPGFVEHAQYAAQCAVTLMGMG</sequence>
<dbReference type="AlphaFoldDB" id="A0A5E5BHW6"/>
<organism evidence="1 2">
    <name type="scientific">Pandoraea sputorum</name>
    <dbReference type="NCBI Taxonomy" id="93222"/>
    <lineage>
        <taxon>Bacteria</taxon>
        <taxon>Pseudomonadati</taxon>
        <taxon>Pseudomonadota</taxon>
        <taxon>Betaproteobacteria</taxon>
        <taxon>Burkholderiales</taxon>
        <taxon>Burkholderiaceae</taxon>
        <taxon>Pandoraea</taxon>
    </lineage>
</organism>
<protein>
    <submittedName>
        <fullName evidence="1">Uncharacterized protein</fullName>
    </submittedName>
</protein>
<evidence type="ECO:0000313" key="2">
    <source>
        <dbReference type="Proteomes" id="UP000335538"/>
    </source>
</evidence>
<dbReference type="Proteomes" id="UP000335538">
    <property type="component" value="Unassembled WGS sequence"/>
</dbReference>
<evidence type="ECO:0000313" key="1">
    <source>
        <dbReference type="EMBL" id="VVE85439.1"/>
    </source>
</evidence>
<accession>A0A5E5BHW6</accession>
<name>A0A5E5BHW6_9BURK</name>
<dbReference type="EMBL" id="CABPSR010000027">
    <property type="protein sequence ID" value="VVE85439.1"/>
    <property type="molecule type" value="Genomic_DNA"/>
</dbReference>